<dbReference type="SUPFAM" id="SSF89796">
    <property type="entry name" value="CoA-transferase family III (CaiB/BaiF)"/>
    <property type="match status" value="1"/>
</dbReference>
<dbReference type="GO" id="GO:0008410">
    <property type="term" value="F:CoA-transferase activity"/>
    <property type="evidence" value="ECO:0007669"/>
    <property type="project" value="TreeGrafter"/>
</dbReference>
<proteinExistence type="predicted"/>
<reference evidence="2 3" key="1">
    <citation type="submission" date="2018-08" db="EMBL/GenBank/DDBJ databases">
        <title>Erythrobacter zhengii sp.nov., a bacterium isolated from deep-sea sediment.</title>
        <authorList>
            <person name="Fang C."/>
            <person name="Wu Y.-H."/>
            <person name="Sun C."/>
            <person name="Wang H."/>
            <person name="Cheng H."/>
            <person name="Meng F.-X."/>
            <person name="Wang C.-S."/>
            <person name="Xu X.-W."/>
        </authorList>
    </citation>
    <scope>NUCLEOTIDE SEQUENCE [LARGE SCALE GENOMIC DNA]</scope>
    <source>
        <strain evidence="2 3">CCTCC AB 2015396</strain>
    </source>
</reference>
<dbReference type="RefSeq" id="WP_119594867.1">
    <property type="nucleotide sequence ID" value="NZ_QXFM01000144.1"/>
</dbReference>
<protein>
    <submittedName>
        <fullName evidence="2">CoA transferase</fullName>
    </submittedName>
</protein>
<comment type="caution">
    <text evidence="2">The sequence shown here is derived from an EMBL/GenBank/DDBJ whole genome shotgun (WGS) entry which is preliminary data.</text>
</comment>
<dbReference type="InterPro" id="IPR050483">
    <property type="entry name" value="CoA-transferase_III_domain"/>
</dbReference>
<dbReference type="InterPro" id="IPR044855">
    <property type="entry name" value="CoA-Trfase_III_dom3_sf"/>
</dbReference>
<evidence type="ECO:0000256" key="1">
    <source>
        <dbReference type="ARBA" id="ARBA00022679"/>
    </source>
</evidence>
<accession>A0A3A1P0T5</accession>
<dbReference type="PANTHER" id="PTHR48207">
    <property type="entry name" value="SUCCINATE--HYDROXYMETHYLGLUTARATE COA-TRANSFERASE"/>
    <property type="match status" value="1"/>
</dbReference>
<dbReference type="OrthoDB" id="5720311at2"/>
<name>A0A3A1P0T5_9SPHN</name>
<dbReference type="PANTHER" id="PTHR48207:SF4">
    <property type="entry name" value="BLL6097 PROTEIN"/>
    <property type="match status" value="1"/>
</dbReference>
<sequence length="406" mass="44377">MLSLLKGIRVLDLTTVVLGPYATQILADFGADVIKVEPPTGDVFRSVRPGHSKDLGAGFLNTNRNKRSIGIDLRNDAGQEAFRGLVRQADVVVHNMRPKAARKLGVDFDTVKRLNPQIVYCFAAGFAHGSEREDDPAYDDTIQAAAGLAYLNSNADGEPRFVPTILADKVGGLHLALAVLAALASPARGSRPLCIEAPMFESLVSFLMVEQLAGRTFDPPLGGIGYARLLPAHRKPFRTKDGYISLLPYTAQHWSRFLRLVGRDDLCSDPRVTDSVERSRNVGMLSAIIEEFTPHRTTDEWIALLREHDIPHARVNRIEDLLDDPELGVADMITRFEHPTEGTLLSVRSPFNVVGEEAPLEDKCAPALGADTSEVLREAGFDEAAIARLLEQGGVYGPQPQEMVAK</sequence>
<dbReference type="EMBL" id="QXFM01000144">
    <property type="protein sequence ID" value="RIV80106.1"/>
    <property type="molecule type" value="Genomic_DNA"/>
</dbReference>
<dbReference type="Proteomes" id="UP000265366">
    <property type="component" value="Unassembled WGS sequence"/>
</dbReference>
<dbReference type="Gene3D" id="3.40.50.10540">
    <property type="entry name" value="Crotonobetainyl-coa:carnitine coa-transferase, domain 1"/>
    <property type="match status" value="1"/>
</dbReference>
<dbReference type="AlphaFoldDB" id="A0A3A1P0T5"/>
<dbReference type="InterPro" id="IPR003673">
    <property type="entry name" value="CoA-Trfase_fam_III"/>
</dbReference>
<gene>
    <name evidence="2" type="ORF">D2V17_19830</name>
</gene>
<evidence type="ECO:0000313" key="2">
    <source>
        <dbReference type="EMBL" id="RIV80106.1"/>
    </source>
</evidence>
<keyword evidence="3" id="KW-1185">Reference proteome</keyword>
<dbReference type="Gene3D" id="3.30.1540.10">
    <property type="entry name" value="formyl-coa transferase, domain 3"/>
    <property type="match status" value="1"/>
</dbReference>
<organism evidence="2 3">
    <name type="scientific">Aurantiacibacter xanthus</name>
    <dbReference type="NCBI Taxonomy" id="1784712"/>
    <lineage>
        <taxon>Bacteria</taxon>
        <taxon>Pseudomonadati</taxon>
        <taxon>Pseudomonadota</taxon>
        <taxon>Alphaproteobacteria</taxon>
        <taxon>Sphingomonadales</taxon>
        <taxon>Erythrobacteraceae</taxon>
        <taxon>Aurantiacibacter</taxon>
    </lineage>
</organism>
<dbReference type="Pfam" id="PF02515">
    <property type="entry name" value="CoA_transf_3"/>
    <property type="match status" value="1"/>
</dbReference>
<dbReference type="InterPro" id="IPR023606">
    <property type="entry name" value="CoA-Trfase_III_dom_1_sf"/>
</dbReference>
<keyword evidence="1 2" id="KW-0808">Transferase</keyword>
<evidence type="ECO:0000313" key="3">
    <source>
        <dbReference type="Proteomes" id="UP000265366"/>
    </source>
</evidence>